<gene>
    <name evidence="6" type="ordered locus">Metfor_1729</name>
</gene>
<dbReference type="Proteomes" id="UP000010824">
    <property type="component" value="Chromosome"/>
</dbReference>
<dbReference type="InterPro" id="IPR001789">
    <property type="entry name" value="Sig_transdc_resp-reg_receiver"/>
</dbReference>
<evidence type="ECO:0000259" key="5">
    <source>
        <dbReference type="PROSITE" id="PS50113"/>
    </source>
</evidence>
<dbReference type="STRING" id="593750.Metfor_1729"/>
<dbReference type="SMART" id="SM00448">
    <property type="entry name" value="REC"/>
    <property type="match status" value="1"/>
</dbReference>
<name>L0HG51_METFS</name>
<evidence type="ECO:0000259" key="4">
    <source>
        <dbReference type="PROSITE" id="PS50112"/>
    </source>
</evidence>
<dbReference type="GO" id="GO:0000160">
    <property type="term" value="P:phosphorelay signal transduction system"/>
    <property type="evidence" value="ECO:0007669"/>
    <property type="project" value="InterPro"/>
</dbReference>
<dbReference type="Gene3D" id="3.30.450.20">
    <property type="entry name" value="PAS domain"/>
    <property type="match status" value="2"/>
</dbReference>
<dbReference type="eggNOG" id="arCOG02385">
    <property type="taxonomic scope" value="Archaea"/>
</dbReference>
<accession>L0HG51</accession>
<dbReference type="PROSITE" id="PS50113">
    <property type="entry name" value="PAC"/>
    <property type="match status" value="1"/>
</dbReference>
<dbReference type="InterPro" id="IPR000014">
    <property type="entry name" value="PAS"/>
</dbReference>
<dbReference type="EMBL" id="CP003167">
    <property type="protein sequence ID" value="AGB02756.1"/>
    <property type="molecule type" value="Genomic_DNA"/>
</dbReference>
<dbReference type="CDD" id="cd00156">
    <property type="entry name" value="REC"/>
    <property type="match status" value="1"/>
</dbReference>
<keyword evidence="1 2" id="KW-0597">Phosphoprotein</keyword>
<evidence type="ECO:0000313" key="7">
    <source>
        <dbReference type="Proteomes" id="UP000010824"/>
    </source>
</evidence>
<dbReference type="HOGENOM" id="CLU_714983_0_0_2"/>
<proteinExistence type="predicted"/>
<dbReference type="NCBIfam" id="TIGR00229">
    <property type="entry name" value="sensory_box"/>
    <property type="match status" value="2"/>
</dbReference>
<evidence type="ECO:0000256" key="2">
    <source>
        <dbReference type="PROSITE-ProRule" id="PRU00169"/>
    </source>
</evidence>
<evidence type="ECO:0000256" key="1">
    <source>
        <dbReference type="ARBA" id="ARBA00022553"/>
    </source>
</evidence>
<keyword evidence="7" id="KW-1185">Reference proteome</keyword>
<feature type="domain" description="PAS" evidence="4">
    <location>
        <begin position="134"/>
        <end position="179"/>
    </location>
</feature>
<dbReference type="InParanoid" id="L0HG51"/>
<dbReference type="GeneID" id="25397812"/>
<dbReference type="AlphaFoldDB" id="L0HG51"/>
<dbReference type="SUPFAM" id="SSF55785">
    <property type="entry name" value="PYP-like sensor domain (PAS domain)"/>
    <property type="match status" value="2"/>
</dbReference>
<dbReference type="GO" id="GO:0006355">
    <property type="term" value="P:regulation of DNA-templated transcription"/>
    <property type="evidence" value="ECO:0007669"/>
    <property type="project" value="InterPro"/>
</dbReference>
<dbReference type="Pfam" id="PF08448">
    <property type="entry name" value="PAS_4"/>
    <property type="match status" value="1"/>
</dbReference>
<protein>
    <submittedName>
        <fullName evidence="6">PAS domain S-box</fullName>
    </submittedName>
</protein>
<dbReference type="PANTHER" id="PTHR44591">
    <property type="entry name" value="STRESS RESPONSE REGULATOR PROTEIN 1"/>
    <property type="match status" value="1"/>
</dbReference>
<feature type="domain" description="PAS" evidence="4">
    <location>
        <begin position="275"/>
        <end position="345"/>
    </location>
</feature>
<dbReference type="eggNOG" id="arCOG02350">
    <property type="taxonomic scope" value="Archaea"/>
</dbReference>
<reference evidence="7" key="1">
    <citation type="submission" date="2011-12" db="EMBL/GenBank/DDBJ databases">
        <title>Complete sequence of Methanoregula formicicum SMSP.</title>
        <authorList>
            <person name="Lucas S."/>
            <person name="Han J."/>
            <person name="Lapidus A."/>
            <person name="Cheng J.-F."/>
            <person name="Goodwin L."/>
            <person name="Pitluck S."/>
            <person name="Peters L."/>
            <person name="Ovchinnikova G."/>
            <person name="Teshima H."/>
            <person name="Detter J.C."/>
            <person name="Han C."/>
            <person name="Tapia R."/>
            <person name="Land M."/>
            <person name="Hauser L."/>
            <person name="Kyrpides N."/>
            <person name="Ivanova N."/>
            <person name="Pagani I."/>
            <person name="Imachi H."/>
            <person name="Tamaki H."/>
            <person name="Sekiguchi Y."/>
            <person name="Kamagata Y."/>
            <person name="Cadillo-Quiroz H."/>
            <person name="Zinder S."/>
            <person name="Liu W.-T."/>
            <person name="Woyke T."/>
        </authorList>
    </citation>
    <scope>NUCLEOTIDE SEQUENCE [LARGE SCALE GENOMIC DNA]</scope>
    <source>
        <strain evidence="7">DSM 22288 / NBRC 105244 / SMSP</strain>
    </source>
</reference>
<dbReference type="Gene3D" id="3.40.50.2300">
    <property type="match status" value="1"/>
</dbReference>
<dbReference type="KEGG" id="mfo:Metfor_1729"/>
<dbReference type="CDD" id="cd00130">
    <property type="entry name" value="PAS"/>
    <property type="match status" value="2"/>
</dbReference>
<sequence>MFQVLYVDDEPELLQIGKIFLEGHGKFRVDTATSAPEAMTLLESGNYEAIVSDYQMPVMDGIAFLKKIRASGNTIPFIIFTGKGREEVVIQALNEGADSYLQKGGEANSQFAELAHKIRLVVEHRRADKKISDQERLQSDILNFLPDATFAINTEGIVIAWNRAMEKLTGTPASVMIGEGKYAYAVSLYGERRPLLIDLVLKNDPAIKTRYPFIKRNGNILYAEVTVPGFAGVRDALLWFTASPLYDNAGTMIGAIESIRDVTDRKIVRDSLQREKEFFDAVIDCIPNIFFVLDRDGKFIRTNRFMEESLGKSGEAIADMNALAFVVEEDRHAAEKAIREVFSSGSGEIRVHVRGKDNVVKDYRLRGSRLVVGDERYVVGTGVEVNPDNP</sequence>
<dbReference type="SMART" id="SM00091">
    <property type="entry name" value="PAS"/>
    <property type="match status" value="2"/>
</dbReference>
<dbReference type="Pfam" id="PF00989">
    <property type="entry name" value="PAS"/>
    <property type="match status" value="1"/>
</dbReference>
<evidence type="ECO:0000259" key="3">
    <source>
        <dbReference type="PROSITE" id="PS50110"/>
    </source>
</evidence>
<reference evidence="6 7" key="2">
    <citation type="journal article" date="2014" name="Genome Announc.">
        <title>Complete Genome Sequence of Methanoregula formicica SMSPT, a Mesophilic Hydrogenotrophic Methanogen Isolated from a Methanogenic Upflow Anaerobic Sludge Blanket Reactor.</title>
        <authorList>
            <person name="Yamamoto K."/>
            <person name="Tamaki H."/>
            <person name="Cadillo-Quiroz H."/>
            <person name="Imachi H."/>
            <person name="Kyrpides N."/>
            <person name="Woyke T."/>
            <person name="Goodwin L."/>
            <person name="Zinder S.H."/>
            <person name="Kamagata Y."/>
            <person name="Liu W.T."/>
        </authorList>
    </citation>
    <scope>NUCLEOTIDE SEQUENCE [LARGE SCALE GENOMIC DNA]</scope>
    <source>
        <strain evidence="7">DSM 22288 / NBRC 105244 / SMSP</strain>
    </source>
</reference>
<dbReference type="InterPro" id="IPR050595">
    <property type="entry name" value="Bact_response_regulator"/>
</dbReference>
<dbReference type="OrthoDB" id="116661at2157"/>
<evidence type="ECO:0000313" key="6">
    <source>
        <dbReference type="EMBL" id="AGB02756.1"/>
    </source>
</evidence>
<dbReference type="InterPro" id="IPR013767">
    <property type="entry name" value="PAS_fold"/>
</dbReference>
<dbReference type="PROSITE" id="PS50112">
    <property type="entry name" value="PAS"/>
    <property type="match status" value="2"/>
</dbReference>
<dbReference type="RefSeq" id="WP_015285719.1">
    <property type="nucleotide sequence ID" value="NC_019943.1"/>
</dbReference>
<dbReference type="InterPro" id="IPR000700">
    <property type="entry name" value="PAS-assoc_C"/>
</dbReference>
<dbReference type="Pfam" id="PF00072">
    <property type="entry name" value="Response_reg"/>
    <property type="match status" value="1"/>
</dbReference>
<feature type="modified residue" description="4-aspartylphosphate" evidence="2">
    <location>
        <position position="53"/>
    </location>
</feature>
<dbReference type="InterPro" id="IPR035965">
    <property type="entry name" value="PAS-like_dom_sf"/>
</dbReference>
<feature type="domain" description="PAC" evidence="5">
    <location>
        <begin position="207"/>
        <end position="274"/>
    </location>
</feature>
<organism evidence="6 7">
    <name type="scientific">Methanoregula formicica (strain DSM 22288 / NBRC 105244 / SMSP)</name>
    <dbReference type="NCBI Taxonomy" id="593750"/>
    <lineage>
        <taxon>Archaea</taxon>
        <taxon>Methanobacteriati</taxon>
        <taxon>Methanobacteriota</taxon>
        <taxon>Stenosarchaea group</taxon>
        <taxon>Methanomicrobia</taxon>
        <taxon>Methanomicrobiales</taxon>
        <taxon>Methanoregulaceae</taxon>
        <taxon>Methanoregula</taxon>
    </lineage>
</organism>
<dbReference type="PANTHER" id="PTHR44591:SF3">
    <property type="entry name" value="RESPONSE REGULATORY DOMAIN-CONTAINING PROTEIN"/>
    <property type="match status" value="1"/>
</dbReference>
<dbReference type="InterPro" id="IPR011006">
    <property type="entry name" value="CheY-like_superfamily"/>
</dbReference>
<dbReference type="InterPro" id="IPR013656">
    <property type="entry name" value="PAS_4"/>
</dbReference>
<dbReference type="SUPFAM" id="SSF52172">
    <property type="entry name" value="CheY-like"/>
    <property type="match status" value="1"/>
</dbReference>
<dbReference type="PROSITE" id="PS50110">
    <property type="entry name" value="RESPONSE_REGULATORY"/>
    <property type="match status" value="1"/>
</dbReference>
<feature type="domain" description="Response regulatory" evidence="3">
    <location>
        <begin position="3"/>
        <end position="118"/>
    </location>
</feature>